<dbReference type="AlphaFoldDB" id="A0A1F6XKU4"/>
<dbReference type="EMBL" id="MFUX01000013">
    <property type="protein sequence ID" value="OGI94703.1"/>
    <property type="molecule type" value="Genomic_DNA"/>
</dbReference>
<organism evidence="1 2">
    <name type="scientific">Candidatus Nomurabacteria bacterium RIFCSPLOWO2_01_FULL_40_18</name>
    <dbReference type="NCBI Taxonomy" id="1801773"/>
    <lineage>
        <taxon>Bacteria</taxon>
        <taxon>Candidatus Nomuraibacteriota</taxon>
    </lineage>
</organism>
<evidence type="ECO:0000313" key="2">
    <source>
        <dbReference type="Proteomes" id="UP000176629"/>
    </source>
</evidence>
<evidence type="ECO:0000313" key="1">
    <source>
        <dbReference type="EMBL" id="OGI94703.1"/>
    </source>
</evidence>
<dbReference type="Proteomes" id="UP000176629">
    <property type="component" value="Unassembled WGS sequence"/>
</dbReference>
<gene>
    <name evidence="1" type="ORF">A3A03_00230</name>
</gene>
<name>A0A1F6XKU4_9BACT</name>
<protein>
    <submittedName>
        <fullName evidence="1">Uncharacterized protein</fullName>
    </submittedName>
</protein>
<reference evidence="1 2" key="1">
    <citation type="journal article" date="2016" name="Nat. Commun.">
        <title>Thousands of microbial genomes shed light on interconnected biogeochemical processes in an aquifer system.</title>
        <authorList>
            <person name="Anantharaman K."/>
            <person name="Brown C.T."/>
            <person name="Hug L.A."/>
            <person name="Sharon I."/>
            <person name="Castelle C.J."/>
            <person name="Probst A.J."/>
            <person name="Thomas B.C."/>
            <person name="Singh A."/>
            <person name="Wilkins M.J."/>
            <person name="Karaoz U."/>
            <person name="Brodie E.L."/>
            <person name="Williams K.H."/>
            <person name="Hubbard S.S."/>
            <person name="Banfield J.F."/>
        </authorList>
    </citation>
    <scope>NUCLEOTIDE SEQUENCE [LARGE SCALE GENOMIC DNA]</scope>
</reference>
<accession>A0A1F6XKU4</accession>
<proteinExistence type="predicted"/>
<sequence>MKLKTAIPKESKASYGTGNCKNMETKTCQNCENKFAIEKEDFNFYEKMQVPAPTWCPICRMIRRFSFLNVWNLYKRNCDKCEETTLTNHSPDKSRIVYCSRCWWSDSWDGTEYAQDYDPNRSFFEQIEELEKKTPWQALEADYLTLKNSEYTNAIAHMKNCYMTFWADYCDNVFYSSYLAGLRDSLDCYRMKECELCYESVGCHKCYRTFFSEECDSYTDTWFSRSCAGLINCFGCINIRNKSYCIFNEQFSREDYFEKLKEFNIDAREKLDEIRKNVFEFWNEYPRRFYIGNALNKNVSGDYIYESKNAKDCYMVSGVEDGKYTQIVSLAKAKDCYDYTGWGNNSERIYESAISGEGASNLKFSYQCWPNAMDIEYSMYALNGCRDCLGCVNVKKQRYCILNKQYNKEEYEKLKAKIIEDMKKNPYKDGLGRIWSYGEFFPINLAPFAYNETVAYQFFSKTREEALQEGYKWHEQIENKYDITKKARDLPETIEETGKFILNEVIECANCIKAYRFTEGELNLMRKLNLPLPRQCFNCRQKLRFSRTNLPIFYNRACMKCNNPIKTSYAPDRPEIIYCEKCYQQEFI</sequence>
<comment type="caution">
    <text evidence="1">The sequence shown here is derived from an EMBL/GenBank/DDBJ whole genome shotgun (WGS) entry which is preliminary data.</text>
</comment>